<evidence type="ECO:0000313" key="1">
    <source>
        <dbReference type="EMBL" id="AKK04530.1"/>
    </source>
</evidence>
<reference evidence="1 2" key="1">
    <citation type="journal article" date="2015" name="Genome Announc.">
        <title>Complete Genome Sequence of the Type Strain Corynebacterium mustelae DSM 45274, Isolated from Various Tissues of a Male Ferret with Lethal Sepsis.</title>
        <authorList>
            <person name="Ruckert C."/>
            <person name="Eimer J."/>
            <person name="Winkler A."/>
            <person name="Tauch A."/>
        </authorList>
    </citation>
    <scope>NUCLEOTIDE SEQUENCE [LARGE SCALE GENOMIC DNA]</scope>
    <source>
        <strain evidence="1 2">DSM 45274</strain>
    </source>
</reference>
<keyword evidence="2" id="KW-1185">Reference proteome</keyword>
<name>A0A0G3GVF9_9CORY</name>
<dbReference type="Proteomes" id="UP000035199">
    <property type="component" value="Chromosome"/>
</dbReference>
<dbReference type="KEGG" id="cmv:CMUST_00895"/>
<gene>
    <name evidence="1" type="ORF">CMUST_00895</name>
</gene>
<organism evidence="1 2">
    <name type="scientific">Corynebacterium mustelae</name>
    <dbReference type="NCBI Taxonomy" id="571915"/>
    <lineage>
        <taxon>Bacteria</taxon>
        <taxon>Bacillati</taxon>
        <taxon>Actinomycetota</taxon>
        <taxon>Actinomycetes</taxon>
        <taxon>Mycobacteriales</taxon>
        <taxon>Corynebacteriaceae</taxon>
        <taxon>Corynebacterium</taxon>
    </lineage>
</organism>
<dbReference type="PATRIC" id="fig|571915.4.peg.180"/>
<proteinExistence type="predicted"/>
<dbReference type="AlphaFoldDB" id="A0A0G3GVF9"/>
<sequence>MLKFLQVLNETLTKLALHELLAASIVLNRLIHYAKIATSINIEVAKYLNILSIK</sequence>
<accession>A0A0G3GVF9</accession>
<reference evidence="2" key="2">
    <citation type="submission" date="2015-05" db="EMBL/GenBank/DDBJ databases">
        <title>Complete genome sequence of Corynebacterium mustelae DSM 45274, isolated from various tissues of a male ferret with lethal sepsis.</title>
        <authorList>
            <person name="Ruckert C."/>
            <person name="Albersmeier A."/>
            <person name="Winkler A."/>
            <person name="Tauch A."/>
        </authorList>
    </citation>
    <scope>NUCLEOTIDE SEQUENCE [LARGE SCALE GENOMIC DNA]</scope>
    <source>
        <strain evidence="2">DSM 45274</strain>
    </source>
</reference>
<evidence type="ECO:0000313" key="2">
    <source>
        <dbReference type="Proteomes" id="UP000035199"/>
    </source>
</evidence>
<protein>
    <submittedName>
        <fullName evidence="1">Uncharacterized protein</fullName>
    </submittedName>
</protein>
<dbReference type="EMBL" id="CP011542">
    <property type="protein sequence ID" value="AKK04530.1"/>
    <property type="molecule type" value="Genomic_DNA"/>
</dbReference>